<evidence type="ECO:0000313" key="6">
    <source>
        <dbReference type="Proteomes" id="UP000003688"/>
    </source>
</evidence>
<protein>
    <submittedName>
        <fullName evidence="5">ABC transporter related-protein</fullName>
    </submittedName>
</protein>
<dbReference type="Pfam" id="PF00005">
    <property type="entry name" value="ABC_tran"/>
    <property type="match status" value="1"/>
</dbReference>
<reference evidence="5 6" key="1">
    <citation type="journal article" date="2011" name="J. Bacteriol.">
        <title>Genome sequence of 'Pedosphaera parvula' Ellin514, an aerobic Verrucomicrobial isolate from pasture soil.</title>
        <authorList>
            <person name="Kant R."/>
            <person name="van Passel M.W."/>
            <person name="Sangwan P."/>
            <person name="Palva A."/>
            <person name="Lucas S."/>
            <person name="Copeland A."/>
            <person name="Lapidus A."/>
            <person name="Glavina Del Rio T."/>
            <person name="Dalin E."/>
            <person name="Tice H."/>
            <person name="Bruce D."/>
            <person name="Goodwin L."/>
            <person name="Pitluck S."/>
            <person name="Chertkov O."/>
            <person name="Larimer F.W."/>
            <person name="Land M.L."/>
            <person name="Hauser L."/>
            <person name="Brettin T.S."/>
            <person name="Detter J.C."/>
            <person name="Han S."/>
            <person name="de Vos W.M."/>
            <person name="Janssen P.H."/>
            <person name="Smidt H."/>
        </authorList>
    </citation>
    <scope>NUCLEOTIDE SEQUENCE [LARGE SCALE GENOMIC DNA]</scope>
    <source>
        <strain evidence="5 6">Ellin514</strain>
    </source>
</reference>
<dbReference type="AlphaFoldDB" id="B9XCJ4"/>
<dbReference type="EMBL" id="ABOX02000004">
    <property type="protein sequence ID" value="EEF62662.1"/>
    <property type="molecule type" value="Genomic_DNA"/>
</dbReference>
<keyword evidence="2" id="KW-0547">Nucleotide-binding</keyword>
<gene>
    <name evidence="5" type="ORF">Cflav_PD5297</name>
</gene>
<dbReference type="RefSeq" id="WP_007413542.1">
    <property type="nucleotide sequence ID" value="NZ_ABOX02000004.1"/>
</dbReference>
<evidence type="ECO:0000313" key="5">
    <source>
        <dbReference type="EMBL" id="EEF62662.1"/>
    </source>
</evidence>
<dbReference type="InterPro" id="IPR027417">
    <property type="entry name" value="P-loop_NTPase"/>
</dbReference>
<dbReference type="InterPro" id="IPR003593">
    <property type="entry name" value="AAA+_ATPase"/>
</dbReference>
<organism evidence="5 6">
    <name type="scientific">Pedosphaera parvula (strain Ellin514)</name>
    <dbReference type="NCBI Taxonomy" id="320771"/>
    <lineage>
        <taxon>Bacteria</taxon>
        <taxon>Pseudomonadati</taxon>
        <taxon>Verrucomicrobiota</taxon>
        <taxon>Pedosphaerae</taxon>
        <taxon>Pedosphaerales</taxon>
        <taxon>Pedosphaeraceae</taxon>
        <taxon>Pedosphaera</taxon>
    </lineage>
</organism>
<keyword evidence="3" id="KW-0067">ATP-binding</keyword>
<dbReference type="PANTHER" id="PTHR42781:SF4">
    <property type="entry name" value="SPERMIDINE_PUTRESCINE IMPORT ATP-BINDING PROTEIN POTA"/>
    <property type="match status" value="1"/>
</dbReference>
<dbReference type="PROSITE" id="PS50893">
    <property type="entry name" value="ABC_TRANSPORTER_2"/>
    <property type="match status" value="1"/>
</dbReference>
<evidence type="ECO:0000256" key="3">
    <source>
        <dbReference type="ARBA" id="ARBA00022840"/>
    </source>
</evidence>
<dbReference type="PROSITE" id="PS00211">
    <property type="entry name" value="ABC_TRANSPORTER_1"/>
    <property type="match status" value="1"/>
</dbReference>
<feature type="domain" description="ABC transporter" evidence="4">
    <location>
        <begin position="7"/>
        <end position="220"/>
    </location>
</feature>
<dbReference type="Proteomes" id="UP000003688">
    <property type="component" value="Unassembled WGS sequence"/>
</dbReference>
<dbReference type="Gene3D" id="3.40.50.300">
    <property type="entry name" value="P-loop containing nucleotide triphosphate hydrolases"/>
    <property type="match status" value="1"/>
</dbReference>
<dbReference type="SMART" id="SM00382">
    <property type="entry name" value="AAA"/>
    <property type="match status" value="1"/>
</dbReference>
<dbReference type="InterPro" id="IPR003439">
    <property type="entry name" value="ABC_transporter-like_ATP-bd"/>
</dbReference>
<dbReference type="SUPFAM" id="SSF52540">
    <property type="entry name" value="P-loop containing nucleoside triphosphate hydrolases"/>
    <property type="match status" value="1"/>
</dbReference>
<keyword evidence="1" id="KW-0813">Transport</keyword>
<dbReference type="PANTHER" id="PTHR42781">
    <property type="entry name" value="SPERMIDINE/PUTRESCINE IMPORT ATP-BINDING PROTEIN POTA"/>
    <property type="match status" value="1"/>
</dbReference>
<evidence type="ECO:0000259" key="4">
    <source>
        <dbReference type="PROSITE" id="PS50893"/>
    </source>
</evidence>
<sequence length="224" mass="24844">MNPTIHLLCSNISFRYRPGLPYVIDHFDYTFKPGVTMIKGASGCGKSTLLRLLAGFLEPKAGEIITPRGTQPTDKKYQCRDLGFVFQQLNLLPLASVERNLALAASLAGIRSGEIQKNSRRWLGLLGLEQFSDRLPQSLSGGQQQRAAIARALVKEPSVLLLDEPTSGLDDLNTRVITSALRQFVADDRICIVSSHDSRLESLADEILDFNRFLPLERHLEALV</sequence>
<evidence type="ECO:0000256" key="1">
    <source>
        <dbReference type="ARBA" id="ARBA00022448"/>
    </source>
</evidence>
<dbReference type="GO" id="GO:0005524">
    <property type="term" value="F:ATP binding"/>
    <property type="evidence" value="ECO:0007669"/>
    <property type="project" value="UniProtKB-KW"/>
</dbReference>
<name>B9XCJ4_PEDPL</name>
<evidence type="ECO:0000256" key="2">
    <source>
        <dbReference type="ARBA" id="ARBA00022741"/>
    </source>
</evidence>
<dbReference type="STRING" id="320771.Cflav_PD5297"/>
<comment type="caution">
    <text evidence="5">The sequence shown here is derived from an EMBL/GenBank/DDBJ whole genome shotgun (WGS) entry which is preliminary data.</text>
</comment>
<accession>B9XCJ4</accession>
<proteinExistence type="predicted"/>
<dbReference type="InterPro" id="IPR017871">
    <property type="entry name" value="ABC_transporter-like_CS"/>
</dbReference>
<dbReference type="InterPro" id="IPR050093">
    <property type="entry name" value="ABC_SmlMolc_Importer"/>
</dbReference>
<keyword evidence="6" id="KW-1185">Reference proteome</keyword>
<dbReference type="GO" id="GO:0016887">
    <property type="term" value="F:ATP hydrolysis activity"/>
    <property type="evidence" value="ECO:0007669"/>
    <property type="project" value="InterPro"/>
</dbReference>